<dbReference type="Gene3D" id="3.40.50.1820">
    <property type="entry name" value="alpha/beta hydrolase"/>
    <property type="match status" value="1"/>
</dbReference>
<keyword evidence="2" id="KW-0378">Hydrolase</keyword>
<dbReference type="GO" id="GO:0016787">
    <property type="term" value="F:hydrolase activity"/>
    <property type="evidence" value="ECO:0007669"/>
    <property type="project" value="UniProtKB-KW"/>
</dbReference>
<dbReference type="InterPro" id="IPR000073">
    <property type="entry name" value="AB_hydrolase_1"/>
</dbReference>
<dbReference type="Proteomes" id="UP001214854">
    <property type="component" value="Unassembled WGS sequence"/>
</dbReference>
<sequence length="264" mass="28532">MAEKPSRKISLSYTDGSQGRISFLEMGRADAAAVVFVHGFAADLLTWQFCLVPMAANYRVIAIDLPAHGKTHDAAGDCSLDYMADWLNAALNLLGVEAAHIVGHSMGGRIALALAEAHLEKVLSLSLIAPAGIGGHFHREAFERYLYEGSEAAAHAAAVQLVGTDNTAYIPALTSSLIAAATPERRETLLRFLRRIESASGDLGVYDWSQLHCPVTVLWGDQDRIIPVPDGLPNLRRIDGAGHVPHIEASRRVTNHILEFLNVL</sequence>
<dbReference type="InterPro" id="IPR029058">
    <property type="entry name" value="AB_hydrolase_fold"/>
</dbReference>
<keyword evidence="3" id="KW-1185">Reference proteome</keyword>
<accession>A0ABT5HRQ6</accession>
<dbReference type="PRINTS" id="PR00111">
    <property type="entry name" value="ABHYDROLASE"/>
</dbReference>
<evidence type="ECO:0000259" key="1">
    <source>
        <dbReference type="Pfam" id="PF00561"/>
    </source>
</evidence>
<dbReference type="Pfam" id="PF00561">
    <property type="entry name" value="Abhydrolase_1"/>
    <property type="match status" value="1"/>
</dbReference>
<comment type="caution">
    <text evidence="2">The sequence shown here is derived from an EMBL/GenBank/DDBJ whole genome shotgun (WGS) entry which is preliminary data.</text>
</comment>
<dbReference type="RefSeq" id="WP_272747233.1">
    <property type="nucleotide sequence ID" value="NZ_JAQQKX010000003.1"/>
</dbReference>
<dbReference type="PANTHER" id="PTHR43798:SF33">
    <property type="entry name" value="HYDROLASE, PUTATIVE (AFU_ORTHOLOGUE AFUA_2G14860)-RELATED"/>
    <property type="match status" value="1"/>
</dbReference>
<dbReference type="PANTHER" id="PTHR43798">
    <property type="entry name" value="MONOACYLGLYCEROL LIPASE"/>
    <property type="match status" value="1"/>
</dbReference>
<proteinExistence type="predicted"/>
<organism evidence="2 3">
    <name type="scientific">Asticcacaulis aquaticus</name>
    <dbReference type="NCBI Taxonomy" id="2984212"/>
    <lineage>
        <taxon>Bacteria</taxon>
        <taxon>Pseudomonadati</taxon>
        <taxon>Pseudomonadota</taxon>
        <taxon>Alphaproteobacteria</taxon>
        <taxon>Caulobacterales</taxon>
        <taxon>Caulobacteraceae</taxon>
        <taxon>Asticcacaulis</taxon>
    </lineage>
</organism>
<feature type="domain" description="AB hydrolase-1" evidence="1">
    <location>
        <begin position="33"/>
        <end position="248"/>
    </location>
</feature>
<name>A0ABT5HRQ6_9CAUL</name>
<dbReference type="EMBL" id="JAQQKX010000003">
    <property type="protein sequence ID" value="MDC7682751.1"/>
    <property type="molecule type" value="Genomic_DNA"/>
</dbReference>
<protein>
    <submittedName>
        <fullName evidence="2">Alpha/beta fold hydrolase</fullName>
    </submittedName>
</protein>
<evidence type="ECO:0000313" key="2">
    <source>
        <dbReference type="EMBL" id="MDC7682751.1"/>
    </source>
</evidence>
<gene>
    <name evidence="2" type="ORF">PQU92_05650</name>
</gene>
<evidence type="ECO:0000313" key="3">
    <source>
        <dbReference type="Proteomes" id="UP001214854"/>
    </source>
</evidence>
<dbReference type="SUPFAM" id="SSF53474">
    <property type="entry name" value="alpha/beta-Hydrolases"/>
    <property type="match status" value="1"/>
</dbReference>
<reference evidence="2 3" key="1">
    <citation type="submission" date="2023-01" db="EMBL/GenBank/DDBJ databases">
        <title>Novel species of the genus Asticcacaulis isolated from rivers.</title>
        <authorList>
            <person name="Lu H."/>
        </authorList>
    </citation>
    <scope>NUCLEOTIDE SEQUENCE [LARGE SCALE GENOMIC DNA]</scope>
    <source>
        <strain evidence="2 3">BYS171W</strain>
    </source>
</reference>
<dbReference type="InterPro" id="IPR050266">
    <property type="entry name" value="AB_hydrolase_sf"/>
</dbReference>